<evidence type="ECO:0000313" key="4">
    <source>
        <dbReference type="Proteomes" id="UP001148614"/>
    </source>
</evidence>
<dbReference type="PANTHER" id="PTHR37540:SF5">
    <property type="entry name" value="TRANSCRIPTION FACTOR DOMAIN-CONTAINING PROTEIN"/>
    <property type="match status" value="1"/>
</dbReference>
<sequence length="428" mass="47623">MSIPELTFVTTVGTSGLSESAAKQMRSHVTRSNFAKRRARLAQKNREARRRNSCQPSPANLERDTAGLSASSYTPPQPTNGDSYTQIISSKWSLFFLDGSEYPSSTSEQAWINLLVSEPALVESSMAFALRHWSPGNDYQQIACNFSSKATKTIIQRIASGRGVSDAVLAAILTMAFGERIVHNDVAWNVHIDGAVQLVIERASRGLPALSPLLEHLLIKDTINAVFGFPRFYHKKFVDAARATQCDQWSSLIGIVELCEKLTQWMAVVDNSRATPQTSEFIMTNIIQPMYEILSQARSLRIDGDLILQASCICVELIVYLSWNCLPSSINLTAIACELKEVISSTQFRPCCYSDLTCCQLMLGALAADEDSPARTWFTKRLSSAWRMVRSRGCNDGMSILDKNMGFKAGLESRFKYLWTELEIKSLL</sequence>
<evidence type="ECO:0000313" key="3">
    <source>
        <dbReference type="EMBL" id="KAJ3575207.1"/>
    </source>
</evidence>
<organism evidence="3 4">
    <name type="scientific">Xylaria arbuscula</name>
    <dbReference type="NCBI Taxonomy" id="114810"/>
    <lineage>
        <taxon>Eukaryota</taxon>
        <taxon>Fungi</taxon>
        <taxon>Dikarya</taxon>
        <taxon>Ascomycota</taxon>
        <taxon>Pezizomycotina</taxon>
        <taxon>Sordariomycetes</taxon>
        <taxon>Xylariomycetidae</taxon>
        <taxon>Xylariales</taxon>
        <taxon>Xylariaceae</taxon>
        <taxon>Xylaria</taxon>
    </lineage>
</organism>
<reference evidence="3" key="1">
    <citation type="submission" date="2022-07" db="EMBL/GenBank/DDBJ databases">
        <title>Genome Sequence of Xylaria arbuscula.</title>
        <authorList>
            <person name="Buettner E."/>
        </authorList>
    </citation>
    <scope>NUCLEOTIDE SEQUENCE</scope>
    <source>
        <strain evidence="3">VT107</strain>
    </source>
</reference>
<comment type="caution">
    <text evidence="3">The sequence shown here is derived from an EMBL/GenBank/DDBJ whole genome shotgun (WGS) entry which is preliminary data.</text>
</comment>
<dbReference type="AlphaFoldDB" id="A0A9W8NG30"/>
<accession>A0A9W8NG30</accession>
<keyword evidence="1" id="KW-0539">Nucleus</keyword>
<evidence type="ECO:0000256" key="1">
    <source>
        <dbReference type="ARBA" id="ARBA00023242"/>
    </source>
</evidence>
<feature type="compositionally biased region" description="Polar residues" evidence="2">
    <location>
        <begin position="68"/>
        <end position="80"/>
    </location>
</feature>
<dbReference type="EMBL" id="JANPWZ010000558">
    <property type="protein sequence ID" value="KAJ3575207.1"/>
    <property type="molecule type" value="Genomic_DNA"/>
</dbReference>
<keyword evidence="4" id="KW-1185">Reference proteome</keyword>
<dbReference type="Proteomes" id="UP001148614">
    <property type="component" value="Unassembled WGS sequence"/>
</dbReference>
<gene>
    <name evidence="3" type="ORF">NPX13_g4113</name>
</gene>
<evidence type="ECO:0000256" key="2">
    <source>
        <dbReference type="SAM" id="MobiDB-lite"/>
    </source>
</evidence>
<dbReference type="Pfam" id="PF11951">
    <property type="entry name" value="Fungal_trans_2"/>
    <property type="match status" value="1"/>
</dbReference>
<dbReference type="VEuPathDB" id="FungiDB:F4678DRAFT_464172"/>
<feature type="compositionally biased region" description="Basic residues" evidence="2">
    <location>
        <begin position="40"/>
        <end position="52"/>
    </location>
</feature>
<name>A0A9W8NG30_9PEZI</name>
<dbReference type="InterPro" id="IPR021858">
    <property type="entry name" value="Fun_TF"/>
</dbReference>
<dbReference type="PANTHER" id="PTHR37540">
    <property type="entry name" value="TRANSCRIPTION FACTOR (ACR-2), PUTATIVE-RELATED-RELATED"/>
    <property type="match status" value="1"/>
</dbReference>
<proteinExistence type="predicted"/>
<feature type="region of interest" description="Disordered" evidence="2">
    <location>
        <begin position="40"/>
        <end position="80"/>
    </location>
</feature>
<protein>
    <submittedName>
        <fullName evidence="3">Uncharacterized protein</fullName>
    </submittedName>
</protein>